<dbReference type="OrthoDB" id="9804353at2"/>
<dbReference type="PANTHER" id="PTHR30151">
    <property type="entry name" value="ALKANE SULFONATE ABC TRANSPORTER-RELATED, MEMBRANE SUBUNIT"/>
    <property type="match status" value="1"/>
</dbReference>
<keyword evidence="2 7" id="KW-0813">Transport</keyword>
<evidence type="ECO:0000256" key="7">
    <source>
        <dbReference type="RuleBase" id="RU363032"/>
    </source>
</evidence>
<keyword evidence="5 7" id="KW-1133">Transmembrane helix</keyword>
<evidence type="ECO:0000259" key="8">
    <source>
        <dbReference type="PROSITE" id="PS50928"/>
    </source>
</evidence>
<dbReference type="Proteomes" id="UP000183988">
    <property type="component" value="Unassembled WGS sequence"/>
</dbReference>
<dbReference type="InterPro" id="IPR000515">
    <property type="entry name" value="MetI-like"/>
</dbReference>
<keyword evidence="4 7" id="KW-0812">Transmembrane</keyword>
<sequence length="255" mass="28326">MKTSLVKKTWRPFLAIMLFIGLWEVATRLFSIEEWLLPAPSDIVMEAKNVIPTFLPHLGSTVKLSVSGFLIGTTVGLGVATILHLMPKVRETFFPFIIISQNMPIIVLAPLLVIWFGFNALPKLIIITLACFFPIAVSALGGFTQTNRELVHYMKMMGASKAQLFWKLELPHAVPSIFSGLKIAGTYSVMAAVVSEWLGAQKGIGVFMTLAASSYRTSRVFVAIIVAMVISLAFYGLILLLERFFIRWQQKGEKT</sequence>
<reference evidence="9 10" key="1">
    <citation type="submission" date="2016-11" db="EMBL/GenBank/DDBJ databases">
        <authorList>
            <person name="Jaros S."/>
            <person name="Januszkiewicz K."/>
            <person name="Wedrychowicz H."/>
        </authorList>
    </citation>
    <scope>NUCLEOTIDE SEQUENCE [LARGE SCALE GENOMIC DNA]</scope>
    <source>
        <strain evidence="9 10">IBRC-M 10683</strain>
    </source>
</reference>
<dbReference type="SUPFAM" id="SSF161098">
    <property type="entry name" value="MetI-like"/>
    <property type="match status" value="1"/>
</dbReference>
<dbReference type="Gene3D" id="1.10.3720.10">
    <property type="entry name" value="MetI-like"/>
    <property type="match status" value="1"/>
</dbReference>
<feature type="transmembrane region" description="Helical" evidence="7">
    <location>
        <begin position="124"/>
        <end position="143"/>
    </location>
</feature>
<protein>
    <submittedName>
        <fullName evidence="9">ABC-type nitrate/sulfonate/bicarbonate transport system, permease component</fullName>
    </submittedName>
</protein>
<dbReference type="RefSeq" id="WP_072891530.1">
    <property type="nucleotide sequence ID" value="NZ_FQVW01000043.1"/>
</dbReference>
<organism evidence="9 10">
    <name type="scientific">Ornithinibacillus halophilus</name>
    <dbReference type="NCBI Taxonomy" id="930117"/>
    <lineage>
        <taxon>Bacteria</taxon>
        <taxon>Bacillati</taxon>
        <taxon>Bacillota</taxon>
        <taxon>Bacilli</taxon>
        <taxon>Bacillales</taxon>
        <taxon>Bacillaceae</taxon>
        <taxon>Ornithinibacillus</taxon>
    </lineage>
</organism>
<dbReference type="PANTHER" id="PTHR30151:SF20">
    <property type="entry name" value="ABC TRANSPORTER PERMEASE PROTEIN HI_0355-RELATED"/>
    <property type="match status" value="1"/>
</dbReference>
<evidence type="ECO:0000313" key="9">
    <source>
        <dbReference type="EMBL" id="SHG58729.1"/>
    </source>
</evidence>
<dbReference type="InterPro" id="IPR035906">
    <property type="entry name" value="MetI-like_sf"/>
</dbReference>
<comment type="similarity">
    <text evidence="7">Belongs to the binding-protein-dependent transport system permease family.</text>
</comment>
<dbReference type="PROSITE" id="PS50928">
    <property type="entry name" value="ABC_TM1"/>
    <property type="match status" value="1"/>
</dbReference>
<feature type="domain" description="ABC transmembrane type-1" evidence="8">
    <location>
        <begin position="58"/>
        <end position="241"/>
    </location>
</feature>
<feature type="transmembrane region" description="Helical" evidence="7">
    <location>
        <begin position="64"/>
        <end position="86"/>
    </location>
</feature>
<evidence type="ECO:0000256" key="2">
    <source>
        <dbReference type="ARBA" id="ARBA00022448"/>
    </source>
</evidence>
<name>A0A1M5L1V3_9BACI</name>
<keyword evidence="10" id="KW-1185">Reference proteome</keyword>
<evidence type="ECO:0000256" key="1">
    <source>
        <dbReference type="ARBA" id="ARBA00004651"/>
    </source>
</evidence>
<evidence type="ECO:0000256" key="4">
    <source>
        <dbReference type="ARBA" id="ARBA00022692"/>
    </source>
</evidence>
<proteinExistence type="inferred from homology"/>
<dbReference type="Pfam" id="PF00528">
    <property type="entry name" value="BPD_transp_1"/>
    <property type="match status" value="1"/>
</dbReference>
<accession>A0A1M5L1V3</accession>
<evidence type="ECO:0000256" key="3">
    <source>
        <dbReference type="ARBA" id="ARBA00022475"/>
    </source>
</evidence>
<evidence type="ECO:0000256" key="6">
    <source>
        <dbReference type="ARBA" id="ARBA00023136"/>
    </source>
</evidence>
<feature type="transmembrane region" description="Helical" evidence="7">
    <location>
        <begin position="220"/>
        <end position="241"/>
    </location>
</feature>
<feature type="transmembrane region" description="Helical" evidence="7">
    <location>
        <begin position="93"/>
        <end position="118"/>
    </location>
</feature>
<dbReference type="CDD" id="cd06261">
    <property type="entry name" value="TM_PBP2"/>
    <property type="match status" value="1"/>
</dbReference>
<dbReference type="STRING" id="930117.SAMN05216225_104313"/>
<evidence type="ECO:0000256" key="5">
    <source>
        <dbReference type="ARBA" id="ARBA00022989"/>
    </source>
</evidence>
<dbReference type="GO" id="GO:0005886">
    <property type="term" value="C:plasma membrane"/>
    <property type="evidence" value="ECO:0007669"/>
    <property type="project" value="UniProtKB-SubCell"/>
</dbReference>
<keyword evidence="3" id="KW-1003">Cell membrane</keyword>
<dbReference type="AlphaFoldDB" id="A0A1M5L1V3"/>
<dbReference type="GO" id="GO:0055085">
    <property type="term" value="P:transmembrane transport"/>
    <property type="evidence" value="ECO:0007669"/>
    <property type="project" value="InterPro"/>
</dbReference>
<comment type="subcellular location">
    <subcellularLocation>
        <location evidence="1 7">Cell membrane</location>
        <topology evidence="1 7">Multi-pass membrane protein</topology>
    </subcellularLocation>
</comment>
<gene>
    <name evidence="9" type="ORF">SAMN05216225_104313</name>
</gene>
<keyword evidence="6 7" id="KW-0472">Membrane</keyword>
<evidence type="ECO:0000313" key="10">
    <source>
        <dbReference type="Proteomes" id="UP000183988"/>
    </source>
</evidence>
<dbReference type="EMBL" id="FQVW01000043">
    <property type="protein sequence ID" value="SHG58729.1"/>
    <property type="molecule type" value="Genomic_DNA"/>
</dbReference>